<dbReference type="Pfam" id="PF16859">
    <property type="entry name" value="TetR_C_11"/>
    <property type="match status" value="1"/>
</dbReference>
<keyword evidence="3" id="KW-0804">Transcription</keyword>
<dbReference type="InterPro" id="IPR009057">
    <property type="entry name" value="Homeodomain-like_sf"/>
</dbReference>
<dbReference type="SUPFAM" id="SSF48498">
    <property type="entry name" value="Tetracyclin repressor-like, C-terminal domain"/>
    <property type="match status" value="1"/>
</dbReference>
<evidence type="ECO:0000256" key="4">
    <source>
        <dbReference type="PROSITE-ProRule" id="PRU00335"/>
    </source>
</evidence>
<feature type="domain" description="HTH tetR-type" evidence="5">
    <location>
        <begin position="16"/>
        <end position="76"/>
    </location>
</feature>
<evidence type="ECO:0000313" key="7">
    <source>
        <dbReference type="Proteomes" id="UP000608522"/>
    </source>
</evidence>
<dbReference type="Gene3D" id="1.10.357.10">
    <property type="entry name" value="Tetracycline Repressor, domain 2"/>
    <property type="match status" value="1"/>
</dbReference>
<dbReference type="InterPro" id="IPR036271">
    <property type="entry name" value="Tet_transcr_reg_TetR-rel_C_sf"/>
</dbReference>
<keyword evidence="7" id="KW-1185">Reference proteome</keyword>
<dbReference type="PANTHER" id="PTHR30055">
    <property type="entry name" value="HTH-TYPE TRANSCRIPTIONAL REGULATOR RUTR"/>
    <property type="match status" value="1"/>
</dbReference>
<feature type="DNA-binding region" description="H-T-H motif" evidence="4">
    <location>
        <begin position="39"/>
        <end position="58"/>
    </location>
</feature>
<accession>A0ABQ3TA85</accession>
<organism evidence="6 7">
    <name type="scientific">Streptomyces spororaveus</name>
    <dbReference type="NCBI Taxonomy" id="284039"/>
    <lineage>
        <taxon>Bacteria</taxon>
        <taxon>Bacillati</taxon>
        <taxon>Actinomycetota</taxon>
        <taxon>Actinomycetes</taxon>
        <taxon>Kitasatosporales</taxon>
        <taxon>Streptomycetaceae</taxon>
        <taxon>Streptomyces</taxon>
    </lineage>
</organism>
<evidence type="ECO:0000259" key="5">
    <source>
        <dbReference type="PROSITE" id="PS50977"/>
    </source>
</evidence>
<name>A0ABQ3TA85_9ACTN</name>
<dbReference type="InterPro" id="IPR011075">
    <property type="entry name" value="TetR_C"/>
</dbReference>
<dbReference type="RefSeq" id="WP_202199379.1">
    <property type="nucleotide sequence ID" value="NZ_JAKGSF010000003.1"/>
</dbReference>
<keyword evidence="1" id="KW-0805">Transcription regulation</keyword>
<evidence type="ECO:0000256" key="3">
    <source>
        <dbReference type="ARBA" id="ARBA00023163"/>
    </source>
</evidence>
<protein>
    <submittedName>
        <fullName evidence="6">TetR family transcriptional regulator</fullName>
    </submittedName>
</protein>
<dbReference type="SUPFAM" id="SSF46689">
    <property type="entry name" value="Homeodomain-like"/>
    <property type="match status" value="1"/>
</dbReference>
<evidence type="ECO:0000256" key="1">
    <source>
        <dbReference type="ARBA" id="ARBA00023015"/>
    </source>
</evidence>
<keyword evidence="2 4" id="KW-0238">DNA-binding</keyword>
<dbReference type="InterPro" id="IPR050109">
    <property type="entry name" value="HTH-type_TetR-like_transc_reg"/>
</dbReference>
<sequence length="199" mass="21924">MGSRWSAASPGRRRGPELERAILDAALEQLSTVGWNALTMEGVASGAHTGKAALYRRWPSKADLVADALRIALPRIGDIPDCGSIREDLRLLCARTRDVMHSRAGQALRSVLHECDHIHADRFRGVIWSGLHEPAQRLIRELVERGIARGDVRSDATSPFVVDVIPAMLMYRAKVCGSEWEDADVTALIDEVMVPLLKV</sequence>
<evidence type="ECO:0000256" key="2">
    <source>
        <dbReference type="ARBA" id="ARBA00023125"/>
    </source>
</evidence>
<evidence type="ECO:0000313" key="6">
    <source>
        <dbReference type="EMBL" id="GHI77296.1"/>
    </source>
</evidence>
<dbReference type="Proteomes" id="UP000608522">
    <property type="component" value="Unassembled WGS sequence"/>
</dbReference>
<comment type="caution">
    <text evidence="6">The sequence shown here is derived from an EMBL/GenBank/DDBJ whole genome shotgun (WGS) entry which is preliminary data.</text>
</comment>
<dbReference type="PANTHER" id="PTHR30055:SF225">
    <property type="entry name" value="TRANSCRIPTIONAL REGULATORY PROTEIN-RELATED"/>
    <property type="match status" value="1"/>
</dbReference>
<dbReference type="Pfam" id="PF00440">
    <property type="entry name" value="TetR_N"/>
    <property type="match status" value="1"/>
</dbReference>
<dbReference type="PROSITE" id="PS50977">
    <property type="entry name" value="HTH_TETR_2"/>
    <property type="match status" value="1"/>
</dbReference>
<reference evidence="7" key="1">
    <citation type="submission" date="2023-07" db="EMBL/GenBank/DDBJ databases">
        <title>Whole genome shotgun sequence of Streptomyces spororaveus NBRC 15456.</title>
        <authorList>
            <person name="Komaki H."/>
            <person name="Tamura T."/>
        </authorList>
    </citation>
    <scope>NUCLEOTIDE SEQUENCE [LARGE SCALE GENOMIC DNA]</scope>
    <source>
        <strain evidence="7">NBRC 15456</strain>
    </source>
</reference>
<dbReference type="EMBL" id="BNED01000005">
    <property type="protein sequence ID" value="GHI77296.1"/>
    <property type="molecule type" value="Genomic_DNA"/>
</dbReference>
<gene>
    <name evidence="6" type="ORF">Sspor_28570</name>
</gene>
<dbReference type="InterPro" id="IPR001647">
    <property type="entry name" value="HTH_TetR"/>
</dbReference>
<dbReference type="Gene3D" id="1.10.10.60">
    <property type="entry name" value="Homeodomain-like"/>
    <property type="match status" value="1"/>
</dbReference>
<proteinExistence type="predicted"/>